<name>A0A6A4QX57_LUPAL</name>
<accession>A0A6A4QX57</accession>
<dbReference type="Proteomes" id="UP000447434">
    <property type="component" value="Chromosome 2"/>
</dbReference>
<organism evidence="1 2">
    <name type="scientific">Lupinus albus</name>
    <name type="common">White lupine</name>
    <name type="synonym">Lupinus termis</name>
    <dbReference type="NCBI Taxonomy" id="3870"/>
    <lineage>
        <taxon>Eukaryota</taxon>
        <taxon>Viridiplantae</taxon>
        <taxon>Streptophyta</taxon>
        <taxon>Embryophyta</taxon>
        <taxon>Tracheophyta</taxon>
        <taxon>Spermatophyta</taxon>
        <taxon>Magnoliopsida</taxon>
        <taxon>eudicotyledons</taxon>
        <taxon>Gunneridae</taxon>
        <taxon>Pentapetalae</taxon>
        <taxon>rosids</taxon>
        <taxon>fabids</taxon>
        <taxon>Fabales</taxon>
        <taxon>Fabaceae</taxon>
        <taxon>Papilionoideae</taxon>
        <taxon>50 kb inversion clade</taxon>
        <taxon>genistoids sensu lato</taxon>
        <taxon>core genistoids</taxon>
        <taxon>Genisteae</taxon>
        <taxon>Lupinus</taxon>
    </lineage>
</organism>
<proteinExistence type="predicted"/>
<gene>
    <name evidence="1" type="ORF">Lalb_Chr02g0153191</name>
</gene>
<comment type="caution">
    <text evidence="1">The sequence shown here is derived from an EMBL/GenBank/DDBJ whole genome shotgun (WGS) entry which is preliminary data.</text>
</comment>
<protein>
    <submittedName>
        <fullName evidence="1">Uncharacterized protein</fullName>
    </submittedName>
</protein>
<keyword evidence="2" id="KW-1185">Reference proteome</keyword>
<sequence>MRMGFLSLAVANGLRWWWGSRLSSSSSLFSSSPAMTLMEDERNRSFLFGSSQ</sequence>
<evidence type="ECO:0000313" key="2">
    <source>
        <dbReference type="Proteomes" id="UP000447434"/>
    </source>
</evidence>
<evidence type="ECO:0000313" key="1">
    <source>
        <dbReference type="EMBL" id="KAE9619445.1"/>
    </source>
</evidence>
<reference evidence="2" key="1">
    <citation type="journal article" date="2020" name="Nat. Commun.">
        <title>Genome sequence of the cluster root forming white lupin.</title>
        <authorList>
            <person name="Hufnagel B."/>
            <person name="Marques A."/>
            <person name="Soriano A."/>
            <person name="Marques L."/>
            <person name="Divol F."/>
            <person name="Doumas P."/>
            <person name="Sallet E."/>
            <person name="Mancinotti D."/>
            <person name="Carrere S."/>
            <person name="Marande W."/>
            <person name="Arribat S."/>
            <person name="Keller J."/>
            <person name="Huneau C."/>
            <person name="Blein T."/>
            <person name="Aime D."/>
            <person name="Laguerre M."/>
            <person name="Taylor J."/>
            <person name="Schubert V."/>
            <person name="Nelson M."/>
            <person name="Geu-Flores F."/>
            <person name="Crespi M."/>
            <person name="Gallardo-Guerrero K."/>
            <person name="Delaux P.-M."/>
            <person name="Salse J."/>
            <person name="Berges H."/>
            <person name="Guyot R."/>
            <person name="Gouzy J."/>
            <person name="Peret B."/>
        </authorList>
    </citation>
    <scope>NUCLEOTIDE SEQUENCE [LARGE SCALE GENOMIC DNA]</scope>
    <source>
        <strain evidence="2">cv. Amiga</strain>
    </source>
</reference>
<dbReference type="AlphaFoldDB" id="A0A6A4QX57"/>
<dbReference type="EMBL" id="WOCE01000002">
    <property type="protein sequence ID" value="KAE9619445.1"/>
    <property type="molecule type" value="Genomic_DNA"/>
</dbReference>